<dbReference type="EMBL" id="JACHCC010000005">
    <property type="protein sequence ID" value="MBB6499956.1"/>
    <property type="molecule type" value="Genomic_DNA"/>
</dbReference>
<keyword evidence="1" id="KW-1133">Transmembrane helix</keyword>
<feature type="transmembrane region" description="Helical" evidence="1">
    <location>
        <begin position="59"/>
        <end position="79"/>
    </location>
</feature>
<feature type="transmembrane region" description="Helical" evidence="1">
    <location>
        <begin position="91"/>
        <end position="108"/>
    </location>
</feature>
<dbReference type="Proteomes" id="UP000521017">
    <property type="component" value="Unassembled WGS sequence"/>
</dbReference>
<evidence type="ECO:0000313" key="3">
    <source>
        <dbReference type="Proteomes" id="UP000521017"/>
    </source>
</evidence>
<accession>A0A7X0J2L6</accession>
<feature type="transmembrane region" description="Helical" evidence="1">
    <location>
        <begin position="25"/>
        <end position="47"/>
    </location>
</feature>
<reference evidence="2 3" key="1">
    <citation type="submission" date="2020-08" db="EMBL/GenBank/DDBJ databases">
        <title>Genomic Encyclopedia of Type Strains, Phase IV (KMG-V): Genome sequencing to study the core and pangenomes of soil and plant-associated prokaryotes.</title>
        <authorList>
            <person name="Whitman W."/>
        </authorList>
    </citation>
    <scope>NUCLEOTIDE SEQUENCE [LARGE SCALE GENOMIC DNA]</scope>
    <source>
        <strain evidence="2 3">M2T3</strain>
    </source>
</reference>
<evidence type="ECO:0000313" key="2">
    <source>
        <dbReference type="EMBL" id="MBB6499956.1"/>
    </source>
</evidence>
<comment type="caution">
    <text evidence="2">The sequence shown here is derived from an EMBL/GenBank/DDBJ whole genome shotgun (WGS) entry which is preliminary data.</text>
</comment>
<dbReference type="RefSeq" id="WP_184624680.1">
    <property type="nucleotide sequence ID" value="NZ_JACHCC010000005.1"/>
</dbReference>
<name>A0A7X0J2L6_9SPHI</name>
<proteinExistence type="predicted"/>
<gene>
    <name evidence="2" type="ORF">HDF25_002100</name>
</gene>
<organism evidence="2 3">
    <name type="scientific">Pedobacter cryoconitis</name>
    <dbReference type="NCBI Taxonomy" id="188932"/>
    <lineage>
        <taxon>Bacteria</taxon>
        <taxon>Pseudomonadati</taxon>
        <taxon>Bacteroidota</taxon>
        <taxon>Sphingobacteriia</taxon>
        <taxon>Sphingobacteriales</taxon>
        <taxon>Sphingobacteriaceae</taxon>
        <taxon>Pedobacter</taxon>
    </lineage>
</organism>
<protein>
    <submittedName>
        <fullName evidence="2">Uncharacterized protein</fullName>
    </submittedName>
</protein>
<dbReference type="AlphaFoldDB" id="A0A7X0J2L6"/>
<keyword evidence="1" id="KW-0472">Membrane</keyword>
<sequence>MKTKLSVEKYDLVCVMSVLKKTGLIILHIFGVFFSYGCAGAVIYAVYKIDIPSFWLLNTMAYAVGVTIILPVLGIICLIAEKPILNKLPGYLYLLLWLGVIIKIVFFTW</sequence>
<evidence type="ECO:0000256" key="1">
    <source>
        <dbReference type="SAM" id="Phobius"/>
    </source>
</evidence>
<keyword evidence="1" id="KW-0812">Transmembrane</keyword>